<dbReference type="InterPro" id="IPR023282">
    <property type="entry name" value="HMG_CoA_Rdtase_N"/>
</dbReference>
<accession>A0A1X0P1N0</accession>
<dbReference type="PROSITE" id="PS00318">
    <property type="entry name" value="HMG_COA_REDUCTASE_2"/>
    <property type="match status" value="1"/>
</dbReference>
<evidence type="ECO:0000256" key="1">
    <source>
        <dbReference type="ARBA" id="ARBA00007661"/>
    </source>
</evidence>
<dbReference type="Proteomes" id="UP000192257">
    <property type="component" value="Unassembled WGS sequence"/>
</dbReference>
<evidence type="ECO:0000313" key="5">
    <source>
        <dbReference type="EMBL" id="ORC90738.1"/>
    </source>
</evidence>
<dbReference type="EC" id="1.1.1.34" evidence="4"/>
<dbReference type="PANTHER" id="PTHR10572:SF24">
    <property type="entry name" value="3-HYDROXY-3-METHYLGLUTARYL-COENZYME A REDUCTASE"/>
    <property type="match status" value="1"/>
</dbReference>
<dbReference type="AlphaFoldDB" id="A0A1X0P1N0"/>
<dbReference type="SUPFAM" id="SSF56542">
    <property type="entry name" value="Substrate-binding domain of HMG-CoA reductase"/>
    <property type="match status" value="1"/>
</dbReference>
<evidence type="ECO:0000256" key="2">
    <source>
        <dbReference type="ARBA" id="ARBA00022857"/>
    </source>
</evidence>
<keyword evidence="4" id="KW-0256">Endoplasmic reticulum</keyword>
<comment type="similarity">
    <text evidence="1 4">Belongs to the HMG-CoA reductase family.</text>
</comment>
<dbReference type="Gene3D" id="3.90.770.10">
    <property type="entry name" value="3-hydroxy-3-methylglutaryl-coenzyme A Reductase, Chain A, domain 2"/>
    <property type="match status" value="1"/>
</dbReference>
<gene>
    <name evidence="5" type="ORF">TM35_000071620</name>
</gene>
<dbReference type="PROSITE" id="PS00066">
    <property type="entry name" value="HMG_COA_REDUCTASE_1"/>
    <property type="match status" value="1"/>
</dbReference>
<dbReference type="GO" id="GO:0016126">
    <property type="term" value="P:sterol biosynthetic process"/>
    <property type="evidence" value="ECO:0007669"/>
    <property type="project" value="TreeGrafter"/>
</dbReference>
<reference evidence="5 6" key="1">
    <citation type="submission" date="2017-03" db="EMBL/GenBank/DDBJ databases">
        <title>An alternative strategy for trypanosome survival in the mammalian bloodstream revealed through genome and transcriptome analysis of the ubiquitous bovine parasite Trypanosoma (Megatrypanum) theileri.</title>
        <authorList>
            <person name="Kelly S."/>
            <person name="Ivens A."/>
            <person name="Mott A."/>
            <person name="O'Neill E."/>
            <person name="Emms D."/>
            <person name="Macleod O."/>
            <person name="Voorheis P."/>
            <person name="Matthews J."/>
            <person name="Matthews K."/>
            <person name="Carrington M."/>
        </authorList>
    </citation>
    <scope>NUCLEOTIDE SEQUENCE [LARGE SCALE GENOMIC DNA]</scope>
    <source>
        <strain evidence="5">Edinburgh</strain>
    </source>
</reference>
<dbReference type="InterPro" id="IPR023074">
    <property type="entry name" value="HMG_CoA_Rdtase_cat_sf"/>
</dbReference>
<dbReference type="GO" id="GO:0004420">
    <property type="term" value="F:hydroxymethylglutaryl-CoA reductase (NADPH) activity"/>
    <property type="evidence" value="ECO:0007669"/>
    <property type="project" value="UniProtKB-EC"/>
</dbReference>
<protein>
    <recommendedName>
        <fullName evidence="4">3-hydroxy-3-methylglutaryl coenzyme A reductase</fullName>
        <shortName evidence="4">HMG-CoA reductase</shortName>
        <ecNumber evidence="4">1.1.1.34</ecNumber>
    </recommendedName>
</protein>
<dbReference type="CDD" id="cd00643">
    <property type="entry name" value="HMG-CoA_reductase_classI"/>
    <property type="match status" value="1"/>
</dbReference>
<dbReference type="STRING" id="67003.A0A1X0P1N0"/>
<dbReference type="Pfam" id="PF00368">
    <property type="entry name" value="HMG-CoA_red"/>
    <property type="match status" value="1"/>
</dbReference>
<comment type="subcellular location">
    <subcellularLocation>
        <location evidence="4">Endoplasmic reticulum membrane</location>
        <topology evidence="4">Multi-pass membrane protein</topology>
    </subcellularLocation>
</comment>
<dbReference type="SUPFAM" id="SSF55035">
    <property type="entry name" value="NAD-binding domain of HMG-CoA reductase"/>
    <property type="match status" value="1"/>
</dbReference>
<dbReference type="UniPathway" id="UPA00058">
    <property type="reaction ID" value="UER00103"/>
</dbReference>
<name>A0A1X0P1N0_9TRYP</name>
<dbReference type="OrthoDB" id="310654at2759"/>
<dbReference type="GO" id="GO:0015936">
    <property type="term" value="P:coenzyme A metabolic process"/>
    <property type="evidence" value="ECO:0007669"/>
    <property type="project" value="InterPro"/>
</dbReference>
<dbReference type="GO" id="GO:0008299">
    <property type="term" value="P:isoprenoid biosynthetic process"/>
    <property type="evidence" value="ECO:0007669"/>
    <property type="project" value="InterPro"/>
</dbReference>
<dbReference type="PANTHER" id="PTHR10572">
    <property type="entry name" value="3-HYDROXY-3-METHYLGLUTARYL-COENZYME A REDUCTASE"/>
    <property type="match status" value="1"/>
</dbReference>
<comment type="catalytic activity">
    <reaction evidence="4">
        <text>(R)-mevalonate + 2 NADP(+) + CoA = (3S)-3-hydroxy-3-methylglutaryl-CoA + 2 NADPH + 2 H(+)</text>
        <dbReference type="Rhea" id="RHEA:15989"/>
        <dbReference type="ChEBI" id="CHEBI:15378"/>
        <dbReference type="ChEBI" id="CHEBI:36464"/>
        <dbReference type="ChEBI" id="CHEBI:43074"/>
        <dbReference type="ChEBI" id="CHEBI:57287"/>
        <dbReference type="ChEBI" id="CHEBI:57783"/>
        <dbReference type="ChEBI" id="CHEBI:58349"/>
        <dbReference type="EC" id="1.1.1.34"/>
    </reaction>
</comment>
<dbReference type="PROSITE" id="PS50065">
    <property type="entry name" value="HMG_COA_REDUCTASE_4"/>
    <property type="match status" value="1"/>
</dbReference>
<comment type="pathway">
    <text evidence="4">Metabolic intermediate biosynthesis; (R)-mevalonate biosynthesis; (R)-mevalonate from acetyl-CoA: step 3/3.</text>
</comment>
<dbReference type="InterPro" id="IPR002202">
    <property type="entry name" value="HMG_CoA_Rdtase"/>
</dbReference>
<keyword evidence="2 4" id="KW-0521">NADP</keyword>
<dbReference type="PRINTS" id="PR00071">
    <property type="entry name" value="HMGCOARDTASE"/>
</dbReference>
<dbReference type="InterPro" id="IPR009023">
    <property type="entry name" value="HMG_CoA_Rdtase_NAD(P)-bd_sf"/>
</dbReference>
<keyword evidence="3 4" id="KW-0560">Oxidoreductase</keyword>
<evidence type="ECO:0000256" key="3">
    <source>
        <dbReference type="ARBA" id="ARBA00023002"/>
    </source>
</evidence>
<proteinExistence type="inferred from homology"/>
<dbReference type="InterPro" id="IPR004554">
    <property type="entry name" value="HMG_CoA_Rdtase_eu_arc"/>
</dbReference>
<keyword evidence="6" id="KW-1185">Reference proteome</keyword>
<organism evidence="5 6">
    <name type="scientific">Trypanosoma theileri</name>
    <dbReference type="NCBI Taxonomy" id="67003"/>
    <lineage>
        <taxon>Eukaryota</taxon>
        <taxon>Discoba</taxon>
        <taxon>Euglenozoa</taxon>
        <taxon>Kinetoplastea</taxon>
        <taxon>Metakinetoplastina</taxon>
        <taxon>Trypanosomatida</taxon>
        <taxon>Trypanosomatidae</taxon>
        <taxon>Trypanosoma</taxon>
    </lineage>
</organism>
<dbReference type="Gene3D" id="1.10.3270.10">
    <property type="entry name" value="HMGR, N-terminal domain"/>
    <property type="match status" value="1"/>
</dbReference>
<dbReference type="InterPro" id="IPR009029">
    <property type="entry name" value="HMG_CoA_Rdtase_sub-bd_dom_sf"/>
</dbReference>
<sequence>MIRKTLPLACSTAKIPWSRCSNSDIADAVNSRKIPLYNLEKELEPDYKRAIAVRREVISKYVAPLPNADTRRNGLESIPFEDYDWDRVVGQNCENIVGYVPLPLGIAGPIIMDGKEYPIPMATTEGALVASTHRGARVISQSGGCKTLLLSEGMSRAPVVELDSLEEAGRLHDFCNEKFPLIKEAFESTTRFGKLKSLKCALAGRKAYLRFRATTGDAMGMNMITKGVDKALAFLQQEFPTMKVLALSGNYCTDKKPSAVNWIEGRGKTVLAEATVRADLVEKVLKCTVDSLISLNVDKNLVGSAMAGSVGGFNAQAANAVAAIFIATGQDPAQVVESSTCITTMSKVGNDLLISVTMPSIEVGTVGGGTGLAAQRGCLELIGCGGSNKETPGANAQLLSRVVAAGVLSAELSLMSGLASGHLLSAHMRLNRKQK</sequence>
<dbReference type="InterPro" id="IPR023076">
    <property type="entry name" value="HMG_CoA_Rdtase_CS"/>
</dbReference>
<evidence type="ECO:0000256" key="4">
    <source>
        <dbReference type="RuleBase" id="RU361219"/>
    </source>
</evidence>
<dbReference type="NCBIfam" id="TIGR00533">
    <property type="entry name" value="HMG_CoA_R_NADP"/>
    <property type="match status" value="1"/>
</dbReference>
<dbReference type="GO" id="GO:0005789">
    <property type="term" value="C:endoplasmic reticulum membrane"/>
    <property type="evidence" value="ECO:0007669"/>
    <property type="project" value="UniProtKB-SubCell"/>
</dbReference>
<dbReference type="GeneID" id="39983388"/>
<dbReference type="EMBL" id="NBCO01000007">
    <property type="protein sequence ID" value="ORC90738.1"/>
    <property type="molecule type" value="Genomic_DNA"/>
</dbReference>
<dbReference type="FunFam" id="1.10.3270.10:FF:000003">
    <property type="entry name" value="3-hydroxy-3-methylglutaryl coenzyme A reductase"/>
    <property type="match status" value="1"/>
</dbReference>
<dbReference type="Gene3D" id="3.30.70.420">
    <property type="entry name" value="Hydroxymethylglutaryl-CoA reductase, class I/II, NAD/NADP-binding domain"/>
    <property type="match status" value="1"/>
</dbReference>
<dbReference type="GO" id="GO:0005778">
    <property type="term" value="C:peroxisomal membrane"/>
    <property type="evidence" value="ECO:0007669"/>
    <property type="project" value="TreeGrafter"/>
</dbReference>
<evidence type="ECO:0000313" key="6">
    <source>
        <dbReference type="Proteomes" id="UP000192257"/>
    </source>
</evidence>
<comment type="caution">
    <text evidence="5">The sequence shown here is derived from an EMBL/GenBank/DDBJ whole genome shotgun (WGS) entry which is preliminary data.</text>
</comment>
<dbReference type="FunFam" id="3.30.70.420:FF:000001">
    <property type="entry name" value="3-hydroxy-3-methylglutaryl coenzyme A reductase"/>
    <property type="match status" value="1"/>
</dbReference>
<dbReference type="VEuPathDB" id="TriTrypDB:TM35_000071620"/>
<dbReference type="RefSeq" id="XP_028884804.1">
    <property type="nucleotide sequence ID" value="XM_029023608.1"/>
</dbReference>